<keyword evidence="1" id="KW-0547">Nucleotide-binding</keyword>
<accession>A0ABT8F017</accession>
<sequence length="75" mass="7713">MSTVMDSGEEIGAIRTIRRGVHFSPELKEGIRGTRALAGLASAGPVVVPIAVQQVLDRGVNGPGGPDVSFTVWAG</sequence>
<reference evidence="1" key="1">
    <citation type="submission" date="2023-06" db="EMBL/GenBank/DDBJ databases">
        <title>Draft genome sequence of Nocardioides sp. SOB72.</title>
        <authorList>
            <person name="Zhang G."/>
        </authorList>
    </citation>
    <scope>NUCLEOTIDE SEQUENCE</scope>
    <source>
        <strain evidence="1">SOB72</strain>
    </source>
</reference>
<name>A0ABT8F017_9ACTN</name>
<dbReference type="GO" id="GO:0005524">
    <property type="term" value="F:ATP binding"/>
    <property type="evidence" value="ECO:0007669"/>
    <property type="project" value="UniProtKB-KW"/>
</dbReference>
<feature type="non-terminal residue" evidence="1">
    <location>
        <position position="75"/>
    </location>
</feature>
<protein>
    <submittedName>
        <fullName evidence="1">ABC transporter ATP-binding protein</fullName>
    </submittedName>
</protein>
<dbReference type="Proteomes" id="UP001168537">
    <property type="component" value="Unassembled WGS sequence"/>
</dbReference>
<organism evidence="1 2">
    <name type="scientific">Nocardioides abyssi</name>
    <dbReference type="NCBI Taxonomy" id="3058370"/>
    <lineage>
        <taxon>Bacteria</taxon>
        <taxon>Bacillati</taxon>
        <taxon>Actinomycetota</taxon>
        <taxon>Actinomycetes</taxon>
        <taxon>Propionibacteriales</taxon>
        <taxon>Nocardioidaceae</taxon>
        <taxon>Nocardioides</taxon>
    </lineage>
</organism>
<evidence type="ECO:0000313" key="1">
    <source>
        <dbReference type="EMBL" id="MDN4163786.1"/>
    </source>
</evidence>
<evidence type="ECO:0000313" key="2">
    <source>
        <dbReference type="Proteomes" id="UP001168537"/>
    </source>
</evidence>
<comment type="caution">
    <text evidence="1">The sequence shown here is derived from an EMBL/GenBank/DDBJ whole genome shotgun (WGS) entry which is preliminary data.</text>
</comment>
<proteinExistence type="predicted"/>
<keyword evidence="2" id="KW-1185">Reference proteome</keyword>
<gene>
    <name evidence="1" type="ORF">QWY29_20685</name>
</gene>
<dbReference type="EMBL" id="JAUHJR010000255">
    <property type="protein sequence ID" value="MDN4163786.1"/>
    <property type="molecule type" value="Genomic_DNA"/>
</dbReference>
<keyword evidence="1" id="KW-0067">ATP-binding</keyword>